<evidence type="ECO:0000256" key="24">
    <source>
        <dbReference type="SAM" id="Coils"/>
    </source>
</evidence>
<dbReference type="GO" id="GO:0005524">
    <property type="term" value="F:ATP binding"/>
    <property type="evidence" value="ECO:0007669"/>
    <property type="project" value="UniProtKB-UniRule"/>
</dbReference>
<dbReference type="GO" id="GO:0000281">
    <property type="term" value="P:mitotic cytokinesis"/>
    <property type="evidence" value="ECO:0007669"/>
    <property type="project" value="TreeGrafter"/>
</dbReference>
<evidence type="ECO:0000256" key="22">
    <source>
        <dbReference type="PROSITE-ProRule" id="PRU01207"/>
    </source>
</evidence>
<evidence type="ECO:0000259" key="28">
    <source>
        <dbReference type="PROSITE" id="PS51860"/>
    </source>
</evidence>
<dbReference type="GO" id="GO:0048598">
    <property type="term" value="P:embryonic morphogenesis"/>
    <property type="evidence" value="ECO:0007669"/>
    <property type="project" value="TreeGrafter"/>
</dbReference>
<keyword evidence="30" id="KW-1185">Reference proteome</keyword>
<dbReference type="GO" id="GO:0012505">
    <property type="term" value="C:endomembrane system"/>
    <property type="evidence" value="ECO:0007669"/>
    <property type="project" value="UniProtKB-SubCell"/>
</dbReference>
<feature type="binding site" evidence="23">
    <location>
        <position position="105"/>
    </location>
    <ligand>
        <name>ATP</name>
        <dbReference type="ChEBI" id="CHEBI:30616"/>
    </ligand>
</feature>
<keyword evidence="7" id="KW-1003">Cell membrane</keyword>
<keyword evidence="15" id="KW-0418">Kinase</keyword>
<evidence type="ECO:0000256" key="14">
    <source>
        <dbReference type="ARBA" id="ARBA00022771"/>
    </source>
</evidence>
<dbReference type="InterPro" id="IPR050839">
    <property type="entry name" value="Rho-assoc_Ser/Thr_Kinase"/>
</dbReference>
<dbReference type="GO" id="GO:0010494">
    <property type="term" value="C:cytoplasmic stress granule"/>
    <property type="evidence" value="ECO:0007669"/>
    <property type="project" value="TreeGrafter"/>
</dbReference>
<keyword evidence="16" id="KW-0862">Zinc</keyword>
<keyword evidence="17 23" id="KW-0067">ATP-binding</keyword>
<dbReference type="EC" id="2.7.11.1" evidence="6"/>
<feature type="domain" description="Protein kinase" evidence="26">
    <location>
        <begin position="76"/>
        <end position="338"/>
    </location>
</feature>
<feature type="coiled-coil region" evidence="24">
    <location>
        <begin position="743"/>
        <end position="889"/>
    </location>
</feature>
<dbReference type="PANTHER" id="PTHR22988">
    <property type="entry name" value="MYOTONIC DYSTROPHY S/T KINASE-RELATED"/>
    <property type="match status" value="1"/>
</dbReference>
<dbReference type="FunFam" id="1.10.510.10:FF:000047">
    <property type="entry name" value="Rho-associated protein kinase 1"/>
    <property type="match status" value="1"/>
</dbReference>
<accession>A0A4W5QU25</accession>
<reference evidence="29" key="3">
    <citation type="submission" date="2025-09" db="UniProtKB">
        <authorList>
            <consortium name="Ensembl"/>
        </authorList>
    </citation>
    <scope>IDENTIFICATION</scope>
</reference>
<keyword evidence="20" id="KW-0472">Membrane</keyword>
<dbReference type="PANTHER" id="PTHR22988:SF33">
    <property type="entry name" value="RHO-ASSOCIATED PROTEIN KINASE 1"/>
    <property type="match status" value="1"/>
</dbReference>
<evidence type="ECO:0000256" key="25">
    <source>
        <dbReference type="SAM" id="MobiDB-lite"/>
    </source>
</evidence>
<evidence type="ECO:0000256" key="5">
    <source>
        <dbReference type="ARBA" id="ARBA00009903"/>
    </source>
</evidence>
<feature type="region of interest" description="Disordered" evidence="25">
    <location>
        <begin position="565"/>
        <end position="590"/>
    </location>
</feature>
<reference evidence="30" key="1">
    <citation type="submission" date="2018-06" db="EMBL/GenBank/DDBJ databases">
        <title>Genome assembly of Danube salmon.</title>
        <authorList>
            <person name="Macqueen D.J."/>
            <person name="Gundappa M.K."/>
        </authorList>
    </citation>
    <scope>NUCLEOTIDE SEQUENCE [LARGE SCALE GENOMIC DNA]</scope>
</reference>
<dbReference type="InterPro" id="IPR017441">
    <property type="entry name" value="Protein_kinase_ATP_BS"/>
</dbReference>
<protein>
    <recommendedName>
        <fullName evidence="6">non-specific serine/threonine protein kinase</fullName>
        <ecNumber evidence="6">2.7.11.1</ecNumber>
    </recommendedName>
</protein>
<dbReference type="GO" id="GO:0007266">
    <property type="term" value="P:Rho protein signal transduction"/>
    <property type="evidence" value="ECO:0007669"/>
    <property type="project" value="TreeGrafter"/>
</dbReference>
<dbReference type="GO" id="GO:1901888">
    <property type="term" value="P:regulation of cell junction assembly"/>
    <property type="evidence" value="ECO:0007669"/>
    <property type="project" value="TreeGrafter"/>
</dbReference>
<evidence type="ECO:0000256" key="17">
    <source>
        <dbReference type="ARBA" id="ARBA00022840"/>
    </source>
</evidence>
<dbReference type="GO" id="GO:0030866">
    <property type="term" value="P:cortical actin cytoskeleton organization"/>
    <property type="evidence" value="ECO:0007669"/>
    <property type="project" value="TreeGrafter"/>
</dbReference>
<dbReference type="PROSITE" id="PS51285">
    <property type="entry name" value="AGC_KINASE_CTER"/>
    <property type="match status" value="1"/>
</dbReference>
<feature type="domain" description="AGC-kinase C-terminal" evidence="27">
    <location>
        <begin position="341"/>
        <end position="409"/>
    </location>
</feature>
<dbReference type="Ensembl" id="ENSHHUT00000078265.1">
    <property type="protein sequence ID" value="ENSHHUP00000075789.1"/>
    <property type="gene ID" value="ENSHHUG00000043208.1"/>
</dbReference>
<dbReference type="PROSITE" id="PS00107">
    <property type="entry name" value="PROTEIN_KINASE_ATP"/>
    <property type="match status" value="1"/>
</dbReference>
<organism evidence="29 30">
    <name type="scientific">Hucho hucho</name>
    <name type="common">huchen</name>
    <dbReference type="NCBI Taxonomy" id="62062"/>
    <lineage>
        <taxon>Eukaryota</taxon>
        <taxon>Metazoa</taxon>
        <taxon>Chordata</taxon>
        <taxon>Craniata</taxon>
        <taxon>Vertebrata</taxon>
        <taxon>Euteleostomi</taxon>
        <taxon>Actinopterygii</taxon>
        <taxon>Neopterygii</taxon>
        <taxon>Teleostei</taxon>
        <taxon>Protacanthopterygii</taxon>
        <taxon>Salmoniformes</taxon>
        <taxon>Salmonidae</taxon>
        <taxon>Salmoninae</taxon>
        <taxon>Hucho</taxon>
    </lineage>
</organism>
<dbReference type="PROSITE" id="PS50011">
    <property type="entry name" value="PROTEIN_KINASE_DOM"/>
    <property type="match status" value="1"/>
</dbReference>
<keyword evidence="10" id="KW-0597">Phosphoprotein</keyword>
<feature type="domain" description="REM-1" evidence="28">
    <location>
        <begin position="474"/>
        <end position="550"/>
    </location>
</feature>
<dbReference type="PROSITE" id="PS51860">
    <property type="entry name" value="REM_1"/>
    <property type="match status" value="1"/>
</dbReference>
<dbReference type="SMART" id="SM00133">
    <property type="entry name" value="S_TK_X"/>
    <property type="match status" value="1"/>
</dbReference>
<dbReference type="CDD" id="cd22250">
    <property type="entry name" value="ROCK_SBD"/>
    <property type="match status" value="1"/>
</dbReference>
<evidence type="ECO:0000256" key="2">
    <source>
        <dbReference type="ARBA" id="ARBA00004184"/>
    </source>
</evidence>
<evidence type="ECO:0000256" key="10">
    <source>
        <dbReference type="ARBA" id="ARBA00022553"/>
    </source>
</evidence>
<keyword evidence="13 23" id="KW-0547">Nucleotide-binding</keyword>
<dbReference type="FunFam" id="3.30.200.20:FF:000072">
    <property type="entry name" value="Rho-associated protein kinase 2"/>
    <property type="match status" value="1"/>
</dbReference>
<dbReference type="Gene3D" id="1.10.510.10">
    <property type="entry name" value="Transferase(Phosphotransferase) domain 1"/>
    <property type="match status" value="1"/>
</dbReference>
<evidence type="ECO:0000256" key="6">
    <source>
        <dbReference type="ARBA" id="ARBA00012513"/>
    </source>
</evidence>
<dbReference type="InterPro" id="IPR008271">
    <property type="entry name" value="Ser/Thr_kinase_AS"/>
</dbReference>
<reference evidence="29" key="2">
    <citation type="submission" date="2025-08" db="UniProtKB">
        <authorList>
            <consortium name="Ensembl"/>
        </authorList>
    </citation>
    <scope>IDENTIFICATION</scope>
</reference>
<evidence type="ECO:0000313" key="29">
    <source>
        <dbReference type="Ensembl" id="ENSHHUP00000075789.1"/>
    </source>
</evidence>
<evidence type="ECO:0000256" key="9">
    <source>
        <dbReference type="ARBA" id="ARBA00022527"/>
    </source>
</evidence>
<evidence type="ECO:0000256" key="20">
    <source>
        <dbReference type="ARBA" id="ARBA00023136"/>
    </source>
</evidence>
<dbReference type="InterPro" id="IPR000719">
    <property type="entry name" value="Prot_kinase_dom"/>
</dbReference>
<evidence type="ECO:0000256" key="1">
    <source>
        <dbReference type="ARBA" id="ARBA00001946"/>
    </source>
</evidence>
<dbReference type="GO" id="GO:0031032">
    <property type="term" value="P:actomyosin structure organization"/>
    <property type="evidence" value="ECO:0007669"/>
    <property type="project" value="TreeGrafter"/>
</dbReference>
<evidence type="ECO:0000259" key="26">
    <source>
        <dbReference type="PROSITE" id="PS50011"/>
    </source>
</evidence>
<evidence type="ECO:0000256" key="19">
    <source>
        <dbReference type="ARBA" id="ARBA00023054"/>
    </source>
</evidence>
<dbReference type="Gene3D" id="3.30.200.20">
    <property type="entry name" value="Phosphorylase Kinase, domain 1"/>
    <property type="match status" value="1"/>
</dbReference>
<evidence type="ECO:0000256" key="21">
    <source>
        <dbReference type="ARBA" id="ARBA00023212"/>
    </source>
</evidence>
<evidence type="ECO:0000256" key="23">
    <source>
        <dbReference type="PROSITE-ProRule" id="PRU10141"/>
    </source>
</evidence>
<evidence type="ECO:0000256" key="13">
    <source>
        <dbReference type="ARBA" id="ARBA00022741"/>
    </source>
</evidence>
<feature type="coiled-coil region" evidence="24">
    <location>
        <begin position="412"/>
        <end position="446"/>
    </location>
</feature>
<evidence type="ECO:0000256" key="18">
    <source>
        <dbReference type="ARBA" id="ARBA00022842"/>
    </source>
</evidence>
<keyword evidence="11" id="KW-0808">Transferase</keyword>
<dbReference type="InterPro" id="IPR011009">
    <property type="entry name" value="Kinase-like_dom_sf"/>
</dbReference>
<evidence type="ECO:0000313" key="30">
    <source>
        <dbReference type="Proteomes" id="UP000314982"/>
    </source>
</evidence>
<comment type="cofactor">
    <cofactor evidence="1">
        <name>Mg(2+)</name>
        <dbReference type="ChEBI" id="CHEBI:18420"/>
    </cofactor>
</comment>
<keyword evidence="9" id="KW-0723">Serine/threonine-protein kinase</keyword>
<evidence type="ECO:0000256" key="11">
    <source>
        <dbReference type="ARBA" id="ARBA00022679"/>
    </source>
</evidence>
<evidence type="ECO:0000256" key="3">
    <source>
        <dbReference type="ARBA" id="ARBA00004236"/>
    </source>
</evidence>
<dbReference type="Gene3D" id="1.20.5.340">
    <property type="match status" value="1"/>
</dbReference>
<keyword evidence="12" id="KW-0479">Metal-binding</keyword>
<dbReference type="InterPro" id="IPR011072">
    <property type="entry name" value="HR1_rho-bd"/>
</dbReference>
<dbReference type="Pfam" id="PF00069">
    <property type="entry name" value="Pkinase"/>
    <property type="match status" value="1"/>
</dbReference>
<feature type="coiled-coil region" evidence="24">
    <location>
        <begin position="1031"/>
        <end position="1065"/>
    </location>
</feature>
<dbReference type="GO" id="GO:0005856">
    <property type="term" value="C:cytoskeleton"/>
    <property type="evidence" value="ECO:0007669"/>
    <property type="project" value="UniProtKB-SubCell"/>
</dbReference>
<evidence type="ECO:0000256" key="8">
    <source>
        <dbReference type="ARBA" id="ARBA00022490"/>
    </source>
</evidence>
<dbReference type="Proteomes" id="UP000314982">
    <property type="component" value="Unassembled WGS sequence"/>
</dbReference>
<feature type="compositionally biased region" description="Basic and acidic residues" evidence="25">
    <location>
        <begin position="575"/>
        <end position="584"/>
    </location>
</feature>
<evidence type="ECO:0000256" key="12">
    <source>
        <dbReference type="ARBA" id="ARBA00022723"/>
    </source>
</evidence>
<sequence>MSSGESLEARFEKIDAMLKDPKSEINTDCLLDGLDALVYDLDFPALRKNKSIDNFLNRYKDTISKIRDLRMKAEDYEVVKVIGRGAFGEVQLVRHKATRKVYAMKLLSKFEMIKRSDSAFFWEERDIMAFANSPWVVQLFYAFQDDRCLYMVMEYMPGGDLVNLMSNYDVPEKWARFYTAEVVLALDGIHAMGFIHRDVKPDNMLLDKAGHLKLADFGTCMKMNKDGMVRCDTAVGTPDYISPEVLKSQGGDGYYGRECDWWSVGVFLYEMLVGDTPFYADSLVGTYSKIMNHKNALTFPDDSDISKDAKNLICAFLTDREVRLGRNGVDEIKRHPFFKNDQWTWENIRDTSAPVVPELSSDIDTSNFDDIEADRGDEETFPIPKAFVGNQLPFVGFTYYSSHHVDKSSSSTKEDKSHLENLQKRIYQLEEQLHSEMQLKDEMEQKCRYTTCQSDLLLSSLPSQGNVRKGVEASMSLLEKDKMMTQHRATEYQRKADQEAEKRRNLENEVSTLKEQLEDMRKICQNSQASNDKILQLQNQLEEANDLLRAESDTVARLRKSHTEMAKSMSQLEGLNRELQEKSRSSVGGRAQLEKELLQLQSTLDSERRSYSQGSEEIHELQARMTGLQEDNKNLKLSLSKVEAERKQAQERRNNLEKEKNNLEIDLNYKLKTLQQRLDQEHTEHRVTRAQLTDKYESIEEAKSAAMHGISEPKVSEESGSRMRAESRVVEVEKQCSMLEFDLKQSVQKMEQLMKQKERLEDEVKGLRMQLEHESSKRLLAQNELKCRSQEADRLKGSEKQLKQEINTALESKRSLEFQLAQLTKQYRGNEGQMRELQDQLEAEQYFSTLYKTQVKELKEDIEERNRQVQEAHKKVQELHSERDSLLAQLDLTVTKAESEQLARALQEEQYFELIQENKKATARHKQEGTEKDATIARVSTAENASIQEWGHRGNNNLAVNKLAEIMNRKDMKLDTKKKGNTTDLRKKEKENRKLQLELKQEKDKFNHMAIKYQKELSEMQAQLSEECTYRNELQMQLDSKESDIEQLREKLNDLQLRMDNSSVTSLQLDETDSNIDIYFVHDTSNFHNCLQTDYFTSNSLYQNSSGSDVYIN</sequence>
<evidence type="ECO:0000256" key="7">
    <source>
        <dbReference type="ARBA" id="ARBA00022475"/>
    </source>
</evidence>
<evidence type="ECO:0000256" key="16">
    <source>
        <dbReference type="ARBA" id="ARBA00022833"/>
    </source>
</evidence>
<comment type="subcellular location">
    <subcellularLocation>
        <location evidence="3">Cell membrane</location>
    </subcellularLocation>
    <subcellularLocation>
        <location evidence="4">Cytoplasm</location>
        <location evidence="4">Cytoskeleton</location>
    </subcellularLocation>
    <subcellularLocation>
        <location evidence="2">Endomembrane system</location>
        <topology evidence="2">Peripheral membrane protein</topology>
    </subcellularLocation>
</comment>
<dbReference type="GO" id="GO:0005886">
    <property type="term" value="C:plasma membrane"/>
    <property type="evidence" value="ECO:0007669"/>
    <property type="project" value="UniProtKB-SubCell"/>
</dbReference>
<keyword evidence="21" id="KW-0206">Cytoskeleton</keyword>
<dbReference type="SUPFAM" id="SSF56112">
    <property type="entry name" value="Protein kinase-like (PK-like)"/>
    <property type="match status" value="1"/>
</dbReference>
<dbReference type="GO" id="GO:0072518">
    <property type="term" value="F:Rho-dependent protein serine/threonine kinase activity"/>
    <property type="evidence" value="ECO:0007669"/>
    <property type="project" value="TreeGrafter"/>
</dbReference>
<comment type="similarity">
    <text evidence="5">Belongs to the protein kinase superfamily. AGC Ser/Thr protein kinase family.</text>
</comment>
<keyword evidence="8" id="KW-0963">Cytoplasm</keyword>
<evidence type="ECO:0000256" key="4">
    <source>
        <dbReference type="ARBA" id="ARBA00004245"/>
    </source>
</evidence>
<dbReference type="GO" id="GO:0008270">
    <property type="term" value="F:zinc ion binding"/>
    <property type="evidence" value="ECO:0007669"/>
    <property type="project" value="UniProtKB-KW"/>
</dbReference>
<keyword evidence="18" id="KW-0460">Magnesium</keyword>
<keyword evidence="14" id="KW-0863">Zinc-finger</keyword>
<dbReference type="InterPro" id="IPR000961">
    <property type="entry name" value="AGC-kinase_C"/>
</dbReference>
<dbReference type="PROSITE" id="PS00108">
    <property type="entry name" value="PROTEIN_KINASE_ST"/>
    <property type="match status" value="1"/>
</dbReference>
<dbReference type="FunFam" id="3.30.200.20:FF:001759">
    <property type="entry name" value="Rho-associated, coiled-coil-containing protein kinase 2b"/>
    <property type="match status" value="1"/>
</dbReference>
<keyword evidence="19 22" id="KW-0175">Coiled coil</keyword>
<name>A0A4W5QU25_9TELE</name>
<evidence type="ECO:0000259" key="27">
    <source>
        <dbReference type="PROSITE" id="PS51285"/>
    </source>
</evidence>
<dbReference type="GeneTree" id="ENSGT01030000234517"/>
<evidence type="ECO:0000256" key="15">
    <source>
        <dbReference type="ARBA" id="ARBA00022777"/>
    </source>
</evidence>
<dbReference type="SMART" id="SM00220">
    <property type="entry name" value="S_TKc"/>
    <property type="match status" value="1"/>
</dbReference>
<proteinExistence type="inferred from homology"/>
<dbReference type="AlphaFoldDB" id="A0A4W5QU25"/>